<gene>
    <name evidence="10" type="ORF">SAMN05192546_102226</name>
</gene>
<protein>
    <submittedName>
        <fullName evidence="10">Formate hydrogenlyase subunit 3/Multisubunit Na+/H+ antiporter, MnhD subunit</fullName>
    </submittedName>
</protein>
<evidence type="ECO:0000256" key="7">
    <source>
        <dbReference type="RuleBase" id="RU000320"/>
    </source>
</evidence>
<evidence type="ECO:0000313" key="11">
    <source>
        <dbReference type="Proteomes" id="UP000199230"/>
    </source>
</evidence>
<evidence type="ECO:0000259" key="9">
    <source>
        <dbReference type="Pfam" id="PF00361"/>
    </source>
</evidence>
<feature type="transmembrane region" description="Helical" evidence="8">
    <location>
        <begin position="131"/>
        <end position="148"/>
    </location>
</feature>
<feature type="transmembrane region" description="Helical" evidence="8">
    <location>
        <begin position="203"/>
        <end position="226"/>
    </location>
</feature>
<dbReference type="GO" id="GO:0008137">
    <property type="term" value="F:NADH dehydrogenase (ubiquinone) activity"/>
    <property type="evidence" value="ECO:0007669"/>
    <property type="project" value="InterPro"/>
</dbReference>
<evidence type="ECO:0000256" key="6">
    <source>
        <dbReference type="ARBA" id="ARBA00023136"/>
    </source>
</evidence>
<feature type="transmembrane region" description="Helical" evidence="8">
    <location>
        <begin position="109"/>
        <end position="125"/>
    </location>
</feature>
<feature type="transmembrane region" description="Helical" evidence="8">
    <location>
        <begin position="233"/>
        <end position="254"/>
    </location>
</feature>
<dbReference type="PANTHER" id="PTHR42682">
    <property type="entry name" value="HYDROGENASE-4 COMPONENT F"/>
    <property type="match status" value="1"/>
</dbReference>
<dbReference type="PRINTS" id="PR01437">
    <property type="entry name" value="NUOXDRDTASE4"/>
</dbReference>
<dbReference type="GO" id="GO:0016829">
    <property type="term" value="F:lyase activity"/>
    <property type="evidence" value="ECO:0007669"/>
    <property type="project" value="UniProtKB-KW"/>
</dbReference>
<feature type="transmembrane region" description="Helical" evidence="8">
    <location>
        <begin position="282"/>
        <end position="302"/>
    </location>
</feature>
<dbReference type="PANTHER" id="PTHR42682:SF4">
    <property type="entry name" value="NADH-UBIQUINONE_PLASTOQUINONE"/>
    <property type="match status" value="1"/>
</dbReference>
<dbReference type="EMBL" id="FNPV01000002">
    <property type="protein sequence ID" value="SDY47177.1"/>
    <property type="molecule type" value="Genomic_DNA"/>
</dbReference>
<evidence type="ECO:0000256" key="1">
    <source>
        <dbReference type="ARBA" id="ARBA00004651"/>
    </source>
</evidence>
<feature type="transmembrane region" description="Helical" evidence="8">
    <location>
        <begin position="160"/>
        <end position="183"/>
    </location>
</feature>
<feature type="domain" description="NADH:quinone oxidoreductase/Mrp antiporter transmembrane" evidence="9">
    <location>
        <begin position="125"/>
        <end position="412"/>
    </location>
</feature>
<dbReference type="RefSeq" id="WP_093311070.1">
    <property type="nucleotide sequence ID" value="NZ_FNPV01000002.1"/>
</dbReference>
<feature type="transmembrane region" description="Helical" evidence="8">
    <location>
        <begin position="42"/>
        <end position="61"/>
    </location>
</feature>
<dbReference type="InterPro" id="IPR052175">
    <property type="entry name" value="ComplexI-like_HydComp"/>
</dbReference>
<dbReference type="STRING" id="159292.SAMN05192546_102226"/>
<keyword evidence="10" id="KW-0456">Lyase</keyword>
<evidence type="ECO:0000256" key="4">
    <source>
        <dbReference type="ARBA" id="ARBA00022989"/>
    </source>
</evidence>
<feature type="transmembrane region" description="Helical" evidence="8">
    <location>
        <begin position="526"/>
        <end position="544"/>
    </location>
</feature>
<feature type="transmembrane region" description="Helical" evidence="8">
    <location>
        <begin position="347"/>
        <end position="366"/>
    </location>
</feature>
<dbReference type="GO" id="GO:0005886">
    <property type="term" value="C:plasma membrane"/>
    <property type="evidence" value="ECO:0007669"/>
    <property type="project" value="UniProtKB-SubCell"/>
</dbReference>
<dbReference type="Proteomes" id="UP000199230">
    <property type="component" value="Unassembled WGS sequence"/>
</dbReference>
<evidence type="ECO:0000256" key="3">
    <source>
        <dbReference type="ARBA" id="ARBA00022692"/>
    </source>
</evidence>
<reference evidence="10 11" key="1">
    <citation type="submission" date="2016-10" db="EMBL/GenBank/DDBJ databases">
        <authorList>
            <person name="de Groot N.N."/>
        </authorList>
    </citation>
    <scope>NUCLEOTIDE SEQUENCE [LARGE SCALE GENOMIC DNA]</scope>
    <source>
        <strain evidence="10 11">APO</strain>
    </source>
</reference>
<feature type="transmembrane region" description="Helical" evidence="8">
    <location>
        <begin position="6"/>
        <end position="30"/>
    </location>
</feature>
<proteinExistence type="predicted"/>
<feature type="transmembrane region" description="Helical" evidence="8">
    <location>
        <begin position="475"/>
        <end position="506"/>
    </location>
</feature>
<feature type="transmembrane region" description="Helical" evidence="8">
    <location>
        <begin position="322"/>
        <end position="341"/>
    </location>
</feature>
<keyword evidence="11" id="KW-1185">Reference proteome</keyword>
<feature type="transmembrane region" description="Helical" evidence="8">
    <location>
        <begin position="432"/>
        <end position="454"/>
    </location>
</feature>
<evidence type="ECO:0000256" key="2">
    <source>
        <dbReference type="ARBA" id="ARBA00022475"/>
    </source>
</evidence>
<keyword evidence="6 8" id="KW-0472">Membrane</keyword>
<evidence type="ECO:0000313" key="10">
    <source>
        <dbReference type="EMBL" id="SDY47177.1"/>
    </source>
</evidence>
<organism evidence="10 11">
    <name type="scientific">Tindallia californiensis</name>
    <dbReference type="NCBI Taxonomy" id="159292"/>
    <lineage>
        <taxon>Bacteria</taxon>
        <taxon>Bacillati</taxon>
        <taxon>Bacillota</taxon>
        <taxon>Clostridia</taxon>
        <taxon>Peptostreptococcales</taxon>
        <taxon>Tindalliaceae</taxon>
        <taxon>Tindallia</taxon>
    </lineage>
</organism>
<dbReference type="Pfam" id="PF00361">
    <property type="entry name" value="Proton_antipo_M"/>
    <property type="match status" value="1"/>
</dbReference>
<keyword evidence="2" id="KW-1003">Cell membrane</keyword>
<feature type="transmembrane region" description="Helical" evidence="8">
    <location>
        <begin position="81"/>
        <end position="102"/>
    </location>
</feature>
<dbReference type="OrthoDB" id="9807568at2"/>
<dbReference type="GO" id="GO:0042773">
    <property type="term" value="P:ATP synthesis coupled electron transport"/>
    <property type="evidence" value="ECO:0007669"/>
    <property type="project" value="InterPro"/>
</dbReference>
<name>A0A1H3K4P8_9FIRM</name>
<sequence length="612" mass="68983">MNLARIIIQIGLPLLFVAFVAMEVVVIPLVGSKERRLRRALVKAYILITTILFLLTFPEVLREPIIYNITGVFETGIFFKIDLLNFPLLILAGMLWLVIGYFSREDINYIFYTVTYIATIGTLLAGDLLSFFLFFEIMTFASYALMVYHRGDEQLEAGFVYIYMGIIGGLMILSGILMLSAYTATFEWTTLAVRFSELGYIKYMIAFFLIVGFGIKAGMAPFHFWMPKVYDGAPIAVIALSSGVLIKVGAYGILKVLSVTFSVDATQGLQFYPKLWEVSENIGFVVIWLGILTMVVGVFMALQQASTKKMLAYHSVSQMGYIIMGAGVAAYLGYIGPMGFVGSMYHMLNHSLFKVLLFMVAGVVYYQTGETNMYKMGSLWRKMPITAALCLIAALGITGMPLFNGYASKTVLHHAIEEAFLYGHPSFEYAEWIFTVVSAGTVCSFIKFFYFIFLRKNKDNETLTIEDPKTMNIPMGILAAFIIFFGVAPNWLMDTALIPAAMAFSYDPEFISNYLIDMNFWNWKDLSGMIIVYALGLGMFLIGMKFHLFHLKLPSWANAERYIYSPVHTVCEKFPDFCVQRYEKPIIFGDTLIYAILLSVILAMLVISRVFV</sequence>
<dbReference type="AlphaFoldDB" id="A0A1H3K4P8"/>
<evidence type="ECO:0000256" key="8">
    <source>
        <dbReference type="SAM" id="Phobius"/>
    </source>
</evidence>
<evidence type="ECO:0000256" key="5">
    <source>
        <dbReference type="ARBA" id="ARBA00023002"/>
    </source>
</evidence>
<dbReference type="InterPro" id="IPR001750">
    <property type="entry name" value="ND/Mrp_TM"/>
</dbReference>
<keyword evidence="4 8" id="KW-1133">Transmembrane helix</keyword>
<feature type="transmembrane region" description="Helical" evidence="8">
    <location>
        <begin position="591"/>
        <end position="611"/>
    </location>
</feature>
<dbReference type="GO" id="GO:0016491">
    <property type="term" value="F:oxidoreductase activity"/>
    <property type="evidence" value="ECO:0007669"/>
    <property type="project" value="UniProtKB-KW"/>
</dbReference>
<feature type="transmembrane region" description="Helical" evidence="8">
    <location>
        <begin position="387"/>
        <end position="407"/>
    </location>
</feature>
<comment type="subcellular location">
    <subcellularLocation>
        <location evidence="1">Cell membrane</location>
        <topology evidence="1">Multi-pass membrane protein</topology>
    </subcellularLocation>
    <subcellularLocation>
        <location evidence="7">Membrane</location>
        <topology evidence="7">Multi-pass membrane protein</topology>
    </subcellularLocation>
</comment>
<keyword evidence="5" id="KW-0560">Oxidoreductase</keyword>
<keyword evidence="3 7" id="KW-0812">Transmembrane</keyword>
<accession>A0A1H3K4P8</accession>
<dbReference type="InterPro" id="IPR003918">
    <property type="entry name" value="NADH_UbQ_OxRdtase"/>
</dbReference>